<name>A0A9D2M0I2_9FIRM</name>
<evidence type="ECO:0000256" key="5">
    <source>
        <dbReference type="ARBA" id="ARBA00022679"/>
    </source>
</evidence>
<dbReference type="InterPro" id="IPR036945">
    <property type="entry name" value="DAGK_sf"/>
</dbReference>
<feature type="binding site" evidence="17">
    <location>
        <position position="47"/>
    </location>
    <ligand>
        <name>ATP</name>
        <dbReference type="ChEBI" id="CHEBI:30616"/>
    </ligand>
</feature>
<evidence type="ECO:0000256" key="12">
    <source>
        <dbReference type="ARBA" id="ARBA00023136"/>
    </source>
</evidence>
<comment type="caution">
    <text evidence="20">The sequence shown here is derived from an EMBL/GenBank/DDBJ whole genome shotgun (WGS) entry which is preliminary data.</text>
</comment>
<evidence type="ECO:0000256" key="3">
    <source>
        <dbReference type="ARBA" id="ARBA00022475"/>
    </source>
</evidence>
<keyword evidence="6 19" id="KW-0812">Transmembrane</keyword>
<keyword evidence="3" id="KW-1003">Cell membrane</keyword>
<evidence type="ECO:0000256" key="6">
    <source>
        <dbReference type="ARBA" id="ARBA00022692"/>
    </source>
</evidence>
<evidence type="ECO:0000256" key="4">
    <source>
        <dbReference type="ARBA" id="ARBA00022516"/>
    </source>
</evidence>
<evidence type="ECO:0000256" key="13">
    <source>
        <dbReference type="ARBA" id="ARBA00023209"/>
    </source>
</evidence>
<feature type="binding site" evidence="18">
    <location>
        <position position="66"/>
    </location>
    <ligand>
        <name>a divalent metal cation</name>
        <dbReference type="ChEBI" id="CHEBI:60240"/>
    </ligand>
</feature>
<feature type="binding site" evidence="17">
    <location>
        <position position="114"/>
    </location>
    <ligand>
        <name>ATP</name>
        <dbReference type="ChEBI" id="CHEBI:30616"/>
    </ligand>
</feature>
<dbReference type="GO" id="GO:0046872">
    <property type="term" value="F:metal ion binding"/>
    <property type="evidence" value="ECO:0007669"/>
    <property type="project" value="UniProtKB-KW"/>
</dbReference>
<dbReference type="AlphaFoldDB" id="A0A9D2M0I2"/>
<dbReference type="CDD" id="cd14265">
    <property type="entry name" value="UDPK_IM_like"/>
    <property type="match status" value="1"/>
</dbReference>
<evidence type="ECO:0000256" key="15">
    <source>
        <dbReference type="PIRSR" id="PIRSR600829-1"/>
    </source>
</evidence>
<reference evidence="20" key="1">
    <citation type="journal article" date="2021" name="PeerJ">
        <title>Extensive microbial diversity within the chicken gut microbiome revealed by metagenomics and culture.</title>
        <authorList>
            <person name="Gilroy R."/>
            <person name="Ravi A."/>
            <person name="Getino M."/>
            <person name="Pursley I."/>
            <person name="Horton D.L."/>
            <person name="Alikhan N.F."/>
            <person name="Baker D."/>
            <person name="Gharbi K."/>
            <person name="Hall N."/>
            <person name="Watson M."/>
            <person name="Adriaenssens E.M."/>
            <person name="Foster-Nyarko E."/>
            <person name="Jarju S."/>
            <person name="Secka A."/>
            <person name="Antonio M."/>
            <person name="Oren A."/>
            <person name="Chaudhuri R.R."/>
            <person name="La Ragione R."/>
            <person name="Hildebrand F."/>
            <person name="Pallen M.J."/>
        </authorList>
    </citation>
    <scope>NUCLEOTIDE SEQUENCE</scope>
    <source>
        <strain evidence="20">ChiBcolR8-3208</strain>
    </source>
</reference>
<keyword evidence="4" id="KW-0444">Lipid biosynthesis</keyword>
<evidence type="ECO:0000256" key="2">
    <source>
        <dbReference type="ARBA" id="ARBA00005967"/>
    </source>
</evidence>
<feature type="binding site" evidence="17">
    <location>
        <position position="66"/>
    </location>
    <ligand>
        <name>ATP</name>
        <dbReference type="ChEBI" id="CHEBI:30616"/>
    </ligand>
</feature>
<comment type="similarity">
    <text evidence="2">Belongs to the bacterial diacylglycerol kinase family.</text>
</comment>
<evidence type="ECO:0000256" key="19">
    <source>
        <dbReference type="SAM" id="Phobius"/>
    </source>
</evidence>
<evidence type="ECO:0000256" key="17">
    <source>
        <dbReference type="PIRSR" id="PIRSR600829-3"/>
    </source>
</evidence>
<dbReference type="InterPro" id="IPR000829">
    <property type="entry name" value="DAGK"/>
</dbReference>
<gene>
    <name evidence="20" type="ORF">H9942_11710</name>
</gene>
<keyword evidence="13" id="KW-0594">Phospholipid biosynthesis</keyword>
<dbReference type="InterPro" id="IPR033717">
    <property type="entry name" value="UDPK"/>
</dbReference>
<keyword evidence="5" id="KW-0808">Transferase</keyword>
<keyword evidence="8 20" id="KW-0418">Kinase</keyword>
<reference evidence="20" key="2">
    <citation type="submission" date="2021-04" db="EMBL/GenBank/DDBJ databases">
        <authorList>
            <person name="Gilroy R."/>
        </authorList>
    </citation>
    <scope>NUCLEOTIDE SEQUENCE</scope>
    <source>
        <strain evidence="20">ChiBcolR8-3208</strain>
    </source>
</reference>
<evidence type="ECO:0000256" key="8">
    <source>
        <dbReference type="ARBA" id="ARBA00022777"/>
    </source>
</evidence>
<dbReference type="GO" id="GO:0005524">
    <property type="term" value="F:ATP binding"/>
    <property type="evidence" value="ECO:0007669"/>
    <property type="project" value="UniProtKB-KW"/>
</dbReference>
<keyword evidence="18" id="KW-0479">Metal-binding</keyword>
<evidence type="ECO:0000256" key="14">
    <source>
        <dbReference type="ARBA" id="ARBA00023264"/>
    </source>
</evidence>
<feature type="binding site" evidence="18">
    <location>
        <position position="114"/>
    </location>
    <ligand>
        <name>a divalent metal cation</name>
        <dbReference type="ChEBI" id="CHEBI:60240"/>
    </ligand>
</feature>
<keyword evidence="18" id="KW-0460">Magnesium</keyword>
<dbReference type="Proteomes" id="UP000824214">
    <property type="component" value="Unassembled WGS sequence"/>
</dbReference>
<dbReference type="Gene3D" id="1.10.287.3610">
    <property type="match status" value="1"/>
</dbReference>
<protein>
    <submittedName>
        <fullName evidence="20">Diacylglycerol kinase family protein</fullName>
    </submittedName>
</protein>
<dbReference type="PANTHER" id="PTHR34299">
    <property type="entry name" value="DIACYLGLYCEROL KINASE"/>
    <property type="match status" value="1"/>
</dbReference>
<sequence length="213" mass="23418">MTTRPAAWPGCACGRRRSRSCGSWACLPAPATPPRPVHNPSPQKKRRLWHSFADAFRGIGCCIKSERNMRIHLVACAYVLFFASQLSLSRGEMACLLLAIGGVMTAETLNTALEKLCDFAQKNLNRYIRVIKDMAAGAVLLSAIAALLVGVVILFRPELWALLWGIVSHPAALGLLALSLAVAAGFVFLGPAWVAERWDALRRRRLDRGRREK</sequence>
<keyword evidence="12 19" id="KW-0472">Membrane</keyword>
<feature type="binding site" evidence="16">
    <location>
        <position position="47"/>
    </location>
    <ligand>
        <name>substrate</name>
    </ligand>
</feature>
<keyword evidence="9 17" id="KW-0067">ATP-binding</keyword>
<evidence type="ECO:0000256" key="11">
    <source>
        <dbReference type="ARBA" id="ARBA00023098"/>
    </source>
</evidence>
<feature type="binding site" evidence="17">
    <location>
        <begin position="132"/>
        <end position="133"/>
    </location>
    <ligand>
        <name>ATP</name>
        <dbReference type="ChEBI" id="CHEBI:30616"/>
    </ligand>
</feature>
<dbReference type="Pfam" id="PF01219">
    <property type="entry name" value="DAGK_prokar"/>
    <property type="match status" value="1"/>
</dbReference>
<proteinExistence type="inferred from homology"/>
<keyword evidence="14" id="KW-1208">Phospholipid metabolism</keyword>
<evidence type="ECO:0000256" key="1">
    <source>
        <dbReference type="ARBA" id="ARBA00004651"/>
    </source>
</evidence>
<evidence type="ECO:0000256" key="16">
    <source>
        <dbReference type="PIRSR" id="PIRSR600829-2"/>
    </source>
</evidence>
<dbReference type="GO" id="GO:0008654">
    <property type="term" value="P:phospholipid biosynthetic process"/>
    <property type="evidence" value="ECO:0007669"/>
    <property type="project" value="UniProtKB-KW"/>
</dbReference>
<keyword evidence="7 17" id="KW-0547">Nucleotide-binding</keyword>
<keyword evidence="11" id="KW-0443">Lipid metabolism</keyword>
<dbReference type="GO" id="GO:0016301">
    <property type="term" value="F:kinase activity"/>
    <property type="evidence" value="ECO:0007669"/>
    <property type="project" value="UniProtKB-KW"/>
</dbReference>
<feature type="active site" description="Proton acceptor" evidence="15">
    <location>
        <position position="107"/>
    </location>
</feature>
<feature type="transmembrane region" description="Helical" evidence="19">
    <location>
        <begin position="134"/>
        <end position="155"/>
    </location>
</feature>
<comment type="cofactor">
    <cofactor evidence="18">
        <name>Mg(2+)</name>
        <dbReference type="ChEBI" id="CHEBI:18420"/>
    </cofactor>
    <text evidence="18">Mn(2+), Zn(2+), Cd(2+) and Co(2+) support activity to lesser extents.</text>
</comment>
<evidence type="ECO:0000256" key="18">
    <source>
        <dbReference type="PIRSR" id="PIRSR600829-4"/>
    </source>
</evidence>
<feature type="binding site" evidence="16">
    <location>
        <position position="107"/>
    </location>
    <ligand>
        <name>substrate</name>
    </ligand>
</feature>
<accession>A0A9D2M0I2</accession>
<comment type="subcellular location">
    <subcellularLocation>
        <location evidence="1">Cell membrane</location>
        <topology evidence="1">Multi-pass membrane protein</topology>
    </subcellularLocation>
</comment>
<dbReference type="EMBL" id="DWXZ01000252">
    <property type="protein sequence ID" value="HJB38712.1"/>
    <property type="molecule type" value="Genomic_DNA"/>
</dbReference>
<dbReference type="GO" id="GO:0005886">
    <property type="term" value="C:plasma membrane"/>
    <property type="evidence" value="ECO:0007669"/>
    <property type="project" value="UniProtKB-SubCell"/>
</dbReference>
<feature type="transmembrane region" description="Helical" evidence="19">
    <location>
        <begin position="175"/>
        <end position="195"/>
    </location>
</feature>
<evidence type="ECO:0000313" key="21">
    <source>
        <dbReference type="Proteomes" id="UP000824214"/>
    </source>
</evidence>
<organism evidence="20 21">
    <name type="scientific">Candidatus Acutalibacter ornithocaccae</name>
    <dbReference type="NCBI Taxonomy" id="2838416"/>
    <lineage>
        <taxon>Bacteria</taxon>
        <taxon>Bacillati</taxon>
        <taxon>Bacillota</taxon>
        <taxon>Clostridia</taxon>
        <taxon>Eubacteriales</taxon>
        <taxon>Acutalibacteraceae</taxon>
        <taxon>Acutalibacter</taxon>
    </lineage>
</organism>
<evidence type="ECO:0000256" key="10">
    <source>
        <dbReference type="ARBA" id="ARBA00022989"/>
    </source>
</evidence>
<evidence type="ECO:0000256" key="7">
    <source>
        <dbReference type="ARBA" id="ARBA00022741"/>
    </source>
</evidence>
<evidence type="ECO:0000313" key="20">
    <source>
        <dbReference type="EMBL" id="HJB38712.1"/>
    </source>
</evidence>
<dbReference type="PANTHER" id="PTHR34299:SF1">
    <property type="entry name" value="DIACYLGLYCEROL KINASE"/>
    <property type="match status" value="1"/>
</dbReference>
<keyword evidence="10 19" id="KW-1133">Transmembrane helix</keyword>
<evidence type="ECO:0000256" key="9">
    <source>
        <dbReference type="ARBA" id="ARBA00022840"/>
    </source>
</evidence>